<accession>A0AAW9SJ24</accession>
<evidence type="ECO:0000313" key="6">
    <source>
        <dbReference type="Proteomes" id="UP001403385"/>
    </source>
</evidence>
<dbReference type="RefSeq" id="WP_346824588.1">
    <property type="nucleotide sequence ID" value="NZ_JBDKWZ010000027.1"/>
</dbReference>
<feature type="chain" id="PRO_5043891945" description="TonB-dependent receptor" evidence="4">
    <location>
        <begin position="23"/>
        <end position="907"/>
    </location>
</feature>
<comment type="caution">
    <text evidence="5">The sequence shown here is derived from an EMBL/GenBank/DDBJ whole genome shotgun (WGS) entry which is preliminary data.</text>
</comment>
<feature type="signal peptide" evidence="4">
    <location>
        <begin position="1"/>
        <end position="22"/>
    </location>
</feature>
<evidence type="ECO:0000256" key="4">
    <source>
        <dbReference type="SAM" id="SignalP"/>
    </source>
</evidence>
<keyword evidence="3" id="KW-0998">Cell outer membrane</keyword>
<keyword evidence="6" id="KW-1185">Reference proteome</keyword>
<dbReference type="AlphaFoldDB" id="A0AAW9SJ24"/>
<protein>
    <recommendedName>
        <fullName evidence="7">TonB-dependent receptor</fullName>
    </recommendedName>
</protein>
<proteinExistence type="predicted"/>
<dbReference type="Gene3D" id="2.40.170.20">
    <property type="entry name" value="TonB-dependent receptor, beta-barrel domain"/>
    <property type="match status" value="1"/>
</dbReference>
<evidence type="ECO:0000256" key="2">
    <source>
        <dbReference type="ARBA" id="ARBA00023136"/>
    </source>
</evidence>
<evidence type="ECO:0008006" key="7">
    <source>
        <dbReference type="Google" id="ProtNLM"/>
    </source>
</evidence>
<evidence type="ECO:0000256" key="3">
    <source>
        <dbReference type="ARBA" id="ARBA00023237"/>
    </source>
</evidence>
<dbReference type="EMBL" id="JBDKWZ010000027">
    <property type="protein sequence ID" value="MEN7551810.1"/>
    <property type="molecule type" value="Genomic_DNA"/>
</dbReference>
<dbReference type="SUPFAM" id="SSF56935">
    <property type="entry name" value="Porins"/>
    <property type="match status" value="1"/>
</dbReference>
<keyword evidence="2" id="KW-0472">Membrane</keyword>
<comment type="subcellular location">
    <subcellularLocation>
        <location evidence="1">Cell outer membrane</location>
    </subcellularLocation>
</comment>
<dbReference type="GO" id="GO:0009279">
    <property type="term" value="C:cell outer membrane"/>
    <property type="evidence" value="ECO:0007669"/>
    <property type="project" value="UniProtKB-SubCell"/>
</dbReference>
<dbReference type="InterPro" id="IPR036942">
    <property type="entry name" value="Beta-barrel_TonB_sf"/>
</dbReference>
<gene>
    <name evidence="5" type="ORF">AAG747_28095</name>
</gene>
<keyword evidence="4" id="KW-0732">Signal</keyword>
<organism evidence="5 6">
    <name type="scientific">Rapidithrix thailandica</name>
    <dbReference type="NCBI Taxonomy" id="413964"/>
    <lineage>
        <taxon>Bacteria</taxon>
        <taxon>Pseudomonadati</taxon>
        <taxon>Bacteroidota</taxon>
        <taxon>Cytophagia</taxon>
        <taxon>Cytophagales</taxon>
        <taxon>Flammeovirgaceae</taxon>
        <taxon>Rapidithrix</taxon>
    </lineage>
</organism>
<evidence type="ECO:0000256" key="1">
    <source>
        <dbReference type="ARBA" id="ARBA00004442"/>
    </source>
</evidence>
<name>A0AAW9SJ24_9BACT</name>
<sequence length="907" mass="101959">MKSIFTALIVLLSIYGTSVAQQQEGIIRGRVLAAGSDQPIEDVQLRVNGVSYQTGPDGYFEIPAGLVTENSKVQISKEQYETIVLPLTQNMLVHLKPVREDAGTIVLSLSELDVADEGGAQSTPGLLFSSGDAYSSLAGYSWGPYWFRQRGYQSNHSNVYMDGINMAHPEKGYASWSIWGGLNDVTRNKEVTYNIAPVDFSFSKIGGSTNIITKPSQQRPGVKASYSWSNSSYSNRIMMTYSSGLMKNGWAITASGSRRWAQEGYVEGTSYDAWAGFLGIEKQFSNRHSLQFTALIAPYQRGQQAGTVQEIYQLKGDNLYNAYWGYQDGEKRNSRIKSSVLPQFILNDEFAFNDKLKLKTAIGYSFGKEAKTALNWYDASDPRPDYYRYLPSYQYAQDMDGTGAAMTDLWSSSGYGQLNWDNFYQINYASLTTVADGDNTITGARSHYIIEKRQNDIQNLDVNPTLLWDISSSLKLTTGIQYEYYKGNNYNTVDDLLGGDFYVDIDNFAERDFVDEDKASNNLLDPSNIKREDDRIGHDYDAVLNKANYWLNLSKSFAKGSVYLGGSVTNTSMYRNGNRQKGLFPENSYGKSEVLDFLDFGVKLGGEYFLTGRNVLTANGTYYTQAPYFKDAFVSVRTRNEAVNDLNSSEVLSGDINYYHRGEKVKVRISGFYTQISDLTKVISYYDDSYNNFVNYALTGMGQEFKGVELGLEYQITEELRVKGAGTYANYTYNANPTATTTVDNSAEKLSEETVFFNGFHIGGSPELAGALSLEYWSKKYWFVGITGNYLGKRYVTLNPARYTVRAIHNDEYSYAPGTAGYQKIIDQEEPDGAFTLDISAGKSWKVKNHLFRLNLNLTNILNKEDIVTTGYQQYRFDFVEGNPEKFANKYYYAQGFKAFLNLSVSF</sequence>
<reference evidence="5 6" key="1">
    <citation type="submission" date="2024-04" db="EMBL/GenBank/DDBJ databases">
        <title>Novel genus in family Flammeovirgaceae.</title>
        <authorList>
            <person name="Nguyen T.H."/>
            <person name="Vuong T.Q."/>
            <person name="Le H."/>
            <person name="Kim S.-G."/>
        </authorList>
    </citation>
    <scope>NUCLEOTIDE SEQUENCE [LARGE SCALE GENOMIC DNA]</scope>
    <source>
        <strain evidence="5 6">JCM 23209</strain>
    </source>
</reference>
<dbReference type="Proteomes" id="UP001403385">
    <property type="component" value="Unassembled WGS sequence"/>
</dbReference>
<evidence type="ECO:0000313" key="5">
    <source>
        <dbReference type="EMBL" id="MEN7551810.1"/>
    </source>
</evidence>